<keyword evidence="2 3" id="KW-0732">Signal</keyword>
<gene>
    <name evidence="4" type="ORF">SAMN06295933_1356</name>
</gene>
<evidence type="ECO:0000313" key="4">
    <source>
        <dbReference type="EMBL" id="SMF04439.1"/>
    </source>
</evidence>
<organism evidence="4 5">
    <name type="scientific">Desulfovibrio gilichinskyi</name>
    <dbReference type="NCBI Taxonomy" id="1519643"/>
    <lineage>
        <taxon>Bacteria</taxon>
        <taxon>Pseudomonadati</taxon>
        <taxon>Thermodesulfobacteriota</taxon>
        <taxon>Desulfovibrionia</taxon>
        <taxon>Desulfovibrionales</taxon>
        <taxon>Desulfovibrionaceae</taxon>
        <taxon>Desulfovibrio</taxon>
    </lineage>
</organism>
<accession>A0A1X7CWH5</accession>
<evidence type="ECO:0000256" key="3">
    <source>
        <dbReference type="SAM" id="SignalP"/>
    </source>
</evidence>
<evidence type="ECO:0000313" key="5">
    <source>
        <dbReference type="Proteomes" id="UP000192906"/>
    </source>
</evidence>
<dbReference type="Pfam" id="PF04333">
    <property type="entry name" value="MlaA"/>
    <property type="match status" value="1"/>
</dbReference>
<sequence length="268" mass="29683">MTTRIKLLLLTVVLALLPACATIQKDDPMMTLPPTRFMTPVSHSPTSANIAREEADLGFLDVYDPWGPMNRNIYAFNAIFDRIIFLPATDLYTTVLPTPVRKGVSNTINNMNELNAILNSSLQGRGEKALRSCYRVIINSTFGILGIFDVATGWGIERVVTSTADTLGVWGIGDGPYVVLPLFGPSNVRDSVGLAADSALLWVETVQLYNLLQIKDGRTLIGAVDTTIRGLNLRANTPFKYYQTGSPFEYDLIRFLYSTKRKLDIEKD</sequence>
<feature type="signal peptide" evidence="3">
    <location>
        <begin position="1"/>
        <end position="21"/>
    </location>
</feature>
<dbReference type="InterPro" id="IPR007428">
    <property type="entry name" value="MlaA"/>
</dbReference>
<proteinExistence type="inferred from homology"/>
<evidence type="ECO:0000256" key="1">
    <source>
        <dbReference type="ARBA" id="ARBA00010634"/>
    </source>
</evidence>
<dbReference type="GO" id="GO:0120010">
    <property type="term" value="P:intermembrane phospholipid transfer"/>
    <property type="evidence" value="ECO:0007669"/>
    <property type="project" value="TreeGrafter"/>
</dbReference>
<protein>
    <submittedName>
        <fullName evidence="4">Phospholipid-binding lipoprotein MlaA</fullName>
    </submittedName>
</protein>
<name>A0A1X7CWH5_9BACT</name>
<dbReference type="STRING" id="1519643.SAMN06295933_1356"/>
<dbReference type="PRINTS" id="PR01805">
    <property type="entry name" value="VACJLIPOPROT"/>
</dbReference>
<dbReference type="OrthoDB" id="9785326at2"/>
<dbReference type="EMBL" id="FWZU01000002">
    <property type="protein sequence ID" value="SMF04439.1"/>
    <property type="molecule type" value="Genomic_DNA"/>
</dbReference>
<keyword evidence="4" id="KW-0449">Lipoprotein</keyword>
<feature type="chain" id="PRO_5012778582" evidence="3">
    <location>
        <begin position="22"/>
        <end position="268"/>
    </location>
</feature>
<dbReference type="PANTHER" id="PTHR30035">
    <property type="entry name" value="LIPOPROTEIN VACJ-RELATED"/>
    <property type="match status" value="1"/>
</dbReference>
<dbReference type="PANTHER" id="PTHR30035:SF3">
    <property type="entry name" value="INTERMEMBRANE PHOSPHOLIPID TRANSPORT SYSTEM LIPOPROTEIN MLAA"/>
    <property type="match status" value="1"/>
</dbReference>
<dbReference type="Proteomes" id="UP000192906">
    <property type="component" value="Unassembled WGS sequence"/>
</dbReference>
<evidence type="ECO:0000256" key="2">
    <source>
        <dbReference type="ARBA" id="ARBA00022729"/>
    </source>
</evidence>
<dbReference type="GO" id="GO:0016020">
    <property type="term" value="C:membrane"/>
    <property type="evidence" value="ECO:0007669"/>
    <property type="project" value="InterPro"/>
</dbReference>
<reference evidence="5" key="1">
    <citation type="submission" date="2017-04" db="EMBL/GenBank/DDBJ databases">
        <authorList>
            <person name="Varghese N."/>
            <person name="Submissions S."/>
        </authorList>
    </citation>
    <scope>NUCLEOTIDE SEQUENCE [LARGE SCALE GENOMIC DNA]</scope>
    <source>
        <strain evidence="5">K3S</strain>
    </source>
</reference>
<dbReference type="AlphaFoldDB" id="A0A1X7CWH5"/>
<keyword evidence="5" id="KW-1185">Reference proteome</keyword>
<comment type="similarity">
    <text evidence="1">Belongs to the MlaA family.</text>
</comment>
<dbReference type="RefSeq" id="WP_085100210.1">
    <property type="nucleotide sequence ID" value="NZ_FWZU01000002.1"/>
</dbReference>